<feature type="domain" description="SHSP" evidence="4">
    <location>
        <begin position="30"/>
        <end position="139"/>
    </location>
</feature>
<protein>
    <recommendedName>
        <fullName evidence="4">SHSP domain-containing protein</fullName>
    </recommendedName>
</protein>
<keyword evidence="6" id="KW-1185">Reference proteome</keyword>
<accession>A0ABD3R1D4</accession>
<evidence type="ECO:0000256" key="1">
    <source>
        <dbReference type="ARBA" id="ARBA00023016"/>
    </source>
</evidence>
<gene>
    <name evidence="5" type="ORF">ACHAXA_006780</name>
</gene>
<dbReference type="InterPro" id="IPR031107">
    <property type="entry name" value="Small_HSP"/>
</dbReference>
<evidence type="ECO:0000259" key="4">
    <source>
        <dbReference type="PROSITE" id="PS01031"/>
    </source>
</evidence>
<dbReference type="CDD" id="cd06464">
    <property type="entry name" value="ACD_sHsps-like"/>
    <property type="match status" value="1"/>
</dbReference>
<comment type="caution">
    <text evidence="5">The sequence shown here is derived from an EMBL/GenBank/DDBJ whole genome shotgun (WGS) entry which is preliminary data.</text>
</comment>
<dbReference type="PROSITE" id="PS01031">
    <property type="entry name" value="SHSP"/>
    <property type="match status" value="1"/>
</dbReference>
<dbReference type="Gene3D" id="2.60.40.790">
    <property type="match status" value="1"/>
</dbReference>
<dbReference type="Pfam" id="PF00011">
    <property type="entry name" value="HSP20"/>
    <property type="match status" value="1"/>
</dbReference>
<dbReference type="InterPro" id="IPR008978">
    <property type="entry name" value="HSP20-like_chaperone"/>
</dbReference>
<dbReference type="SUPFAM" id="SSF49764">
    <property type="entry name" value="HSP20-like chaperones"/>
    <property type="match status" value="1"/>
</dbReference>
<dbReference type="Proteomes" id="UP001530377">
    <property type="component" value="Unassembled WGS sequence"/>
</dbReference>
<evidence type="ECO:0000256" key="3">
    <source>
        <dbReference type="RuleBase" id="RU003616"/>
    </source>
</evidence>
<name>A0ABD3R1D4_9STRA</name>
<comment type="similarity">
    <text evidence="2 3">Belongs to the small heat shock protein (HSP20) family.</text>
</comment>
<reference evidence="5 6" key="1">
    <citation type="submission" date="2024-10" db="EMBL/GenBank/DDBJ databases">
        <title>Updated reference genomes for cyclostephanoid diatoms.</title>
        <authorList>
            <person name="Roberts W.R."/>
            <person name="Alverson A.J."/>
        </authorList>
    </citation>
    <scope>NUCLEOTIDE SEQUENCE [LARGE SCALE GENOMIC DNA]</scope>
    <source>
        <strain evidence="5 6">AJA228-03</strain>
    </source>
</reference>
<evidence type="ECO:0000313" key="6">
    <source>
        <dbReference type="Proteomes" id="UP001530377"/>
    </source>
</evidence>
<dbReference type="InterPro" id="IPR002068">
    <property type="entry name" value="A-crystallin/Hsp20_dom"/>
</dbReference>
<sequence length="157" mass="17757">MSLAFWNPITIFGGFDDHGVPATLTHPKDSAMRHFSPRFEVTENDKMFRMAVDVPGMKPDNLKIELEDYGRIMHVSGDRKVKTDTSQDEYRFQKHFKLGRNLDTSKITAHLADGVLVLTAPKKEVLTPAKRLITIVQGEAPALLDEDDEKKTSEMET</sequence>
<evidence type="ECO:0000313" key="5">
    <source>
        <dbReference type="EMBL" id="KAL3806754.1"/>
    </source>
</evidence>
<dbReference type="EMBL" id="JALLPB020000741">
    <property type="protein sequence ID" value="KAL3806754.1"/>
    <property type="molecule type" value="Genomic_DNA"/>
</dbReference>
<dbReference type="PANTHER" id="PTHR11527">
    <property type="entry name" value="HEAT-SHOCK PROTEIN 20 FAMILY MEMBER"/>
    <property type="match status" value="1"/>
</dbReference>
<dbReference type="AlphaFoldDB" id="A0ABD3R1D4"/>
<keyword evidence="1" id="KW-0346">Stress response</keyword>
<evidence type="ECO:0000256" key="2">
    <source>
        <dbReference type="PROSITE-ProRule" id="PRU00285"/>
    </source>
</evidence>
<proteinExistence type="inferred from homology"/>
<organism evidence="5 6">
    <name type="scientific">Cyclostephanos tholiformis</name>
    <dbReference type="NCBI Taxonomy" id="382380"/>
    <lineage>
        <taxon>Eukaryota</taxon>
        <taxon>Sar</taxon>
        <taxon>Stramenopiles</taxon>
        <taxon>Ochrophyta</taxon>
        <taxon>Bacillariophyta</taxon>
        <taxon>Coscinodiscophyceae</taxon>
        <taxon>Thalassiosirophycidae</taxon>
        <taxon>Stephanodiscales</taxon>
        <taxon>Stephanodiscaceae</taxon>
        <taxon>Cyclostephanos</taxon>
    </lineage>
</organism>